<gene>
    <name evidence="2" type="ORF">HUJ06_001756</name>
</gene>
<dbReference type="AlphaFoldDB" id="A0A822ZKJ3"/>
<evidence type="ECO:0000313" key="2">
    <source>
        <dbReference type="EMBL" id="DAD43526.1"/>
    </source>
</evidence>
<sequence length="37" mass="4439">MESSKDHQQLLSKELKRTRVLLIIFIIGFLVVYMFNK</sequence>
<accession>A0A822ZKJ3</accession>
<proteinExistence type="predicted"/>
<dbReference type="Proteomes" id="UP000607653">
    <property type="component" value="Unassembled WGS sequence"/>
</dbReference>
<keyword evidence="3" id="KW-1185">Reference proteome</keyword>
<feature type="transmembrane region" description="Helical" evidence="1">
    <location>
        <begin position="20"/>
        <end position="36"/>
    </location>
</feature>
<organism evidence="2 3">
    <name type="scientific">Nelumbo nucifera</name>
    <name type="common">Sacred lotus</name>
    <dbReference type="NCBI Taxonomy" id="4432"/>
    <lineage>
        <taxon>Eukaryota</taxon>
        <taxon>Viridiplantae</taxon>
        <taxon>Streptophyta</taxon>
        <taxon>Embryophyta</taxon>
        <taxon>Tracheophyta</taxon>
        <taxon>Spermatophyta</taxon>
        <taxon>Magnoliopsida</taxon>
        <taxon>Proteales</taxon>
        <taxon>Nelumbonaceae</taxon>
        <taxon>Nelumbo</taxon>
    </lineage>
</organism>
<keyword evidence="1" id="KW-1133">Transmembrane helix</keyword>
<evidence type="ECO:0000256" key="1">
    <source>
        <dbReference type="SAM" id="Phobius"/>
    </source>
</evidence>
<keyword evidence="1" id="KW-0812">Transmembrane</keyword>
<evidence type="ECO:0000313" key="3">
    <source>
        <dbReference type="Proteomes" id="UP000607653"/>
    </source>
</evidence>
<comment type="caution">
    <text evidence="2">The sequence shown here is derived from an EMBL/GenBank/DDBJ whole genome shotgun (WGS) entry which is preliminary data.</text>
</comment>
<reference evidence="2 3" key="1">
    <citation type="journal article" date="2020" name="Mol. Biol. Evol.">
        <title>Distinct Expression and Methylation Patterns for Genes with Different Fates following a Single Whole-Genome Duplication in Flowering Plants.</title>
        <authorList>
            <person name="Shi T."/>
            <person name="Rahmani R.S."/>
            <person name="Gugger P.F."/>
            <person name="Wang M."/>
            <person name="Li H."/>
            <person name="Zhang Y."/>
            <person name="Li Z."/>
            <person name="Wang Q."/>
            <person name="Van de Peer Y."/>
            <person name="Marchal K."/>
            <person name="Chen J."/>
        </authorList>
    </citation>
    <scope>NUCLEOTIDE SEQUENCE [LARGE SCALE GENOMIC DNA]</scope>
    <source>
        <tissue evidence="2">Leaf</tissue>
    </source>
</reference>
<dbReference type="EMBL" id="DUZY01000006">
    <property type="protein sequence ID" value="DAD43526.1"/>
    <property type="molecule type" value="Genomic_DNA"/>
</dbReference>
<name>A0A822ZKJ3_NELNU</name>
<protein>
    <submittedName>
        <fullName evidence="2">Uncharacterized protein</fullName>
    </submittedName>
</protein>
<keyword evidence="1" id="KW-0472">Membrane</keyword>